<gene>
    <name evidence="2" type="ORF">SAMN05216296_2098</name>
</gene>
<keyword evidence="2" id="KW-0012">Acyltransferase</keyword>
<dbReference type="AlphaFoldDB" id="A0A1H2G7R5"/>
<organism evidence="2 3">
    <name type="scientific">Pseudomonas pohangensis</name>
    <dbReference type="NCBI Taxonomy" id="364197"/>
    <lineage>
        <taxon>Bacteria</taxon>
        <taxon>Pseudomonadati</taxon>
        <taxon>Pseudomonadota</taxon>
        <taxon>Gammaproteobacteria</taxon>
        <taxon>Pseudomonadales</taxon>
        <taxon>Pseudomonadaceae</taxon>
        <taxon>Pseudomonas</taxon>
    </lineage>
</organism>
<dbReference type="Gene3D" id="3.40.630.30">
    <property type="match status" value="1"/>
</dbReference>
<keyword evidence="3" id="KW-1185">Reference proteome</keyword>
<dbReference type="InterPro" id="IPR000182">
    <property type="entry name" value="GNAT_dom"/>
</dbReference>
<dbReference type="OrthoDB" id="9788300at2"/>
<dbReference type="Proteomes" id="UP000243232">
    <property type="component" value="Chromosome I"/>
</dbReference>
<dbReference type="SUPFAM" id="SSF55729">
    <property type="entry name" value="Acyl-CoA N-acyltransferases (Nat)"/>
    <property type="match status" value="1"/>
</dbReference>
<dbReference type="InterPro" id="IPR052742">
    <property type="entry name" value="Mito_N-acetyltransferase"/>
</dbReference>
<dbReference type="InterPro" id="IPR016181">
    <property type="entry name" value="Acyl_CoA_acyltransferase"/>
</dbReference>
<dbReference type="EMBL" id="LT629785">
    <property type="protein sequence ID" value="SDU15550.1"/>
    <property type="molecule type" value="Genomic_DNA"/>
</dbReference>
<evidence type="ECO:0000313" key="2">
    <source>
        <dbReference type="EMBL" id="SDU15550.1"/>
    </source>
</evidence>
<dbReference type="PROSITE" id="PS51186">
    <property type="entry name" value="GNAT"/>
    <property type="match status" value="1"/>
</dbReference>
<dbReference type="RefSeq" id="WP_090194758.1">
    <property type="nucleotide sequence ID" value="NZ_LT629785.1"/>
</dbReference>
<evidence type="ECO:0000313" key="3">
    <source>
        <dbReference type="Proteomes" id="UP000243232"/>
    </source>
</evidence>
<evidence type="ECO:0000259" key="1">
    <source>
        <dbReference type="PROSITE" id="PS51186"/>
    </source>
</evidence>
<protein>
    <submittedName>
        <fullName evidence="2">L-amino acid N-acyltransferase YncA</fullName>
    </submittedName>
</protein>
<reference evidence="3" key="1">
    <citation type="submission" date="2016-10" db="EMBL/GenBank/DDBJ databases">
        <authorList>
            <person name="Varghese N."/>
            <person name="Submissions S."/>
        </authorList>
    </citation>
    <scope>NUCLEOTIDE SEQUENCE [LARGE SCALE GENOMIC DNA]</scope>
    <source>
        <strain evidence="3">DSM 17875</strain>
    </source>
</reference>
<feature type="domain" description="N-acetyltransferase" evidence="1">
    <location>
        <begin position="2"/>
        <end position="163"/>
    </location>
</feature>
<sequence>MTTIREFNQADWPQVWQILEPVFRAGDTYSFPPDISEQEAFRAWVELPAATFVAADEQGQLLGSYYLKANQPGQGAHVCNCGYVVGAAARGKGIASAMCEHSQQEAIRMGFRAMQYNLVVSTNSGAVRLWQKHGFAIVGTLPQAFLHPSAGYVDAFVMYKSLAVRPSANSTEDQP</sequence>
<name>A0A1H2G7R5_9PSED</name>
<dbReference type="GO" id="GO:0016747">
    <property type="term" value="F:acyltransferase activity, transferring groups other than amino-acyl groups"/>
    <property type="evidence" value="ECO:0007669"/>
    <property type="project" value="InterPro"/>
</dbReference>
<accession>A0A1H2G7R5</accession>
<dbReference type="PANTHER" id="PTHR43138:SF1">
    <property type="entry name" value="N-ACETYLTRANSFERASE ACA1"/>
    <property type="match status" value="1"/>
</dbReference>
<proteinExistence type="predicted"/>
<dbReference type="CDD" id="cd04301">
    <property type="entry name" value="NAT_SF"/>
    <property type="match status" value="1"/>
</dbReference>
<keyword evidence="2" id="KW-0808">Transferase</keyword>
<dbReference type="STRING" id="364197.SAMN05216296_2098"/>
<dbReference type="Pfam" id="PF00583">
    <property type="entry name" value="Acetyltransf_1"/>
    <property type="match status" value="1"/>
</dbReference>
<dbReference type="PANTHER" id="PTHR43138">
    <property type="entry name" value="ACETYLTRANSFERASE, GNAT FAMILY"/>
    <property type="match status" value="1"/>
</dbReference>